<evidence type="ECO:0000256" key="14">
    <source>
        <dbReference type="ARBA" id="ARBA00051301"/>
    </source>
</evidence>
<dbReference type="eggNOG" id="COG0624">
    <property type="taxonomic scope" value="Bacteria"/>
</dbReference>
<dbReference type="InterPro" id="IPR011650">
    <property type="entry name" value="Peptidase_M20_dimer"/>
</dbReference>
<dbReference type="SUPFAM" id="SSF53187">
    <property type="entry name" value="Zn-dependent exopeptidases"/>
    <property type="match status" value="1"/>
</dbReference>
<dbReference type="Pfam" id="PF07687">
    <property type="entry name" value="M20_dimer"/>
    <property type="match status" value="1"/>
</dbReference>
<comment type="cofactor">
    <cofactor evidence="1">
        <name>Co(2+)</name>
        <dbReference type="ChEBI" id="CHEBI:48828"/>
    </cofactor>
</comment>
<name>A0A0R1XZI5_9LACO</name>
<dbReference type="Gene3D" id="3.40.630.10">
    <property type="entry name" value="Zn peptidases"/>
    <property type="match status" value="2"/>
</dbReference>
<dbReference type="EC" id="3.5.1.18" evidence="5"/>
<proteinExistence type="inferred from homology"/>
<dbReference type="GO" id="GO:0009014">
    <property type="term" value="F:succinyl-diaminopimelate desuccinylase activity"/>
    <property type="evidence" value="ECO:0007669"/>
    <property type="project" value="UniProtKB-EC"/>
</dbReference>
<evidence type="ECO:0000256" key="10">
    <source>
        <dbReference type="ARBA" id="ARBA00022833"/>
    </source>
</evidence>
<comment type="cofactor">
    <cofactor evidence="2">
        <name>Zn(2+)</name>
        <dbReference type="ChEBI" id="CHEBI:29105"/>
    </cofactor>
</comment>
<evidence type="ECO:0000313" key="16">
    <source>
        <dbReference type="EMBL" id="KRM35560.1"/>
    </source>
</evidence>
<accession>A0A0R1XZI5</accession>
<feature type="domain" description="Peptidase M20 dimerisation" evidence="15">
    <location>
        <begin position="169"/>
        <end position="278"/>
    </location>
</feature>
<comment type="similarity">
    <text evidence="4">Belongs to the peptidase M20A family.</text>
</comment>
<dbReference type="AlphaFoldDB" id="A0A0R1XZI5"/>
<dbReference type="SUPFAM" id="SSF55031">
    <property type="entry name" value="Bacterial exopeptidase dimerisation domain"/>
    <property type="match status" value="1"/>
</dbReference>
<evidence type="ECO:0000256" key="3">
    <source>
        <dbReference type="ARBA" id="ARBA00005130"/>
    </source>
</evidence>
<evidence type="ECO:0000256" key="8">
    <source>
        <dbReference type="ARBA" id="ARBA00022723"/>
    </source>
</evidence>
<protein>
    <recommendedName>
        <fullName evidence="6">Probable succinyl-diaminopimelate desuccinylase</fullName>
        <ecNumber evidence="5">3.5.1.18</ecNumber>
    </recommendedName>
</protein>
<keyword evidence="7" id="KW-0028">Amino-acid biosynthesis</keyword>
<dbReference type="InterPro" id="IPR036264">
    <property type="entry name" value="Bact_exopeptidase_dim_dom"/>
</dbReference>
<dbReference type="STRING" id="1423734.FC83_GL000958"/>
<dbReference type="PANTHER" id="PTHR43808">
    <property type="entry name" value="ACETYLORNITHINE DEACETYLASE"/>
    <property type="match status" value="1"/>
</dbReference>
<keyword evidence="13" id="KW-0170">Cobalt</keyword>
<dbReference type="PANTHER" id="PTHR43808:SF8">
    <property type="entry name" value="PEPTIDASE M20 DIMERISATION DOMAIN-CONTAINING PROTEIN"/>
    <property type="match status" value="1"/>
</dbReference>
<dbReference type="InterPro" id="IPR010182">
    <property type="entry name" value="ArgE/DapE"/>
</dbReference>
<evidence type="ECO:0000256" key="9">
    <source>
        <dbReference type="ARBA" id="ARBA00022801"/>
    </source>
</evidence>
<keyword evidence="9" id="KW-0378">Hydrolase</keyword>
<evidence type="ECO:0000256" key="4">
    <source>
        <dbReference type="ARBA" id="ARBA00006247"/>
    </source>
</evidence>
<organism evidence="16 17">
    <name type="scientific">Agrilactobacillus composti DSM 18527 = JCM 14202</name>
    <dbReference type="NCBI Taxonomy" id="1423734"/>
    <lineage>
        <taxon>Bacteria</taxon>
        <taxon>Bacillati</taxon>
        <taxon>Bacillota</taxon>
        <taxon>Bacilli</taxon>
        <taxon>Lactobacillales</taxon>
        <taxon>Lactobacillaceae</taxon>
        <taxon>Agrilactobacillus</taxon>
    </lineage>
</organism>
<dbReference type="GO" id="GO:0009089">
    <property type="term" value="P:lysine biosynthetic process via diaminopimelate"/>
    <property type="evidence" value="ECO:0007669"/>
    <property type="project" value="UniProtKB-UniPathway"/>
</dbReference>
<comment type="pathway">
    <text evidence="3">Amino-acid biosynthesis; L-lysine biosynthesis via DAP pathway; LL-2,6-diaminopimelate from (S)-tetrahydrodipicolinate (succinylase route): step 3/3.</text>
</comment>
<dbReference type="InterPro" id="IPR050072">
    <property type="entry name" value="Peptidase_M20A"/>
</dbReference>
<sequence>MEENRKLLILKDLVAIKTENNNEIMVARYLKQLCDLAGIFNEILPINDDRANFVAEIGDGQPVVVLSGHMDTVIADPKSWQTDPFELTPKGDRLYGRGATDMKSGLAALVIAMIELKEANVQINGTIRLLATAGEEVGQQGAEILTKEGYMKNVAALVIGEPSGYRIAYANKGELDITLTSKGKAAHSSMPKLGNNAVAHLLAILNRLQAQVQQATANLTSPDLGETLFNIDVIHGGEQVNAIPALATAKINIRTIPEFANAKILQIFQDTIAAYNENTAGHIEMTVEMQTSPILGDPKADLVKIAQKVGQPYLQRTNYSAETLNEMSAAAKATGIAFSPTEIVTVGVSGATDAGKFLADRPKGATYLVFGPGNETAHQDNEYVSQQMYLNFIEIYKTMLLTYLNHNDQTR</sequence>
<evidence type="ECO:0000256" key="2">
    <source>
        <dbReference type="ARBA" id="ARBA00001947"/>
    </source>
</evidence>
<dbReference type="UniPathway" id="UPA00034">
    <property type="reaction ID" value="UER00021"/>
</dbReference>
<evidence type="ECO:0000259" key="15">
    <source>
        <dbReference type="Pfam" id="PF07687"/>
    </source>
</evidence>
<evidence type="ECO:0000256" key="12">
    <source>
        <dbReference type="ARBA" id="ARBA00023154"/>
    </source>
</evidence>
<keyword evidence="17" id="KW-1185">Reference proteome</keyword>
<dbReference type="RefSeq" id="WP_057002417.1">
    <property type="nucleotide sequence ID" value="NZ_AZGA01000014.1"/>
</dbReference>
<evidence type="ECO:0000256" key="6">
    <source>
        <dbReference type="ARBA" id="ARBA00016853"/>
    </source>
</evidence>
<dbReference type="PATRIC" id="fig|1423734.3.peg.972"/>
<evidence type="ECO:0000313" key="17">
    <source>
        <dbReference type="Proteomes" id="UP000051236"/>
    </source>
</evidence>
<dbReference type="Pfam" id="PF01546">
    <property type="entry name" value="Peptidase_M20"/>
    <property type="match status" value="1"/>
</dbReference>
<evidence type="ECO:0000256" key="5">
    <source>
        <dbReference type="ARBA" id="ARBA00011921"/>
    </source>
</evidence>
<evidence type="ECO:0000256" key="7">
    <source>
        <dbReference type="ARBA" id="ARBA00022605"/>
    </source>
</evidence>
<evidence type="ECO:0000256" key="11">
    <source>
        <dbReference type="ARBA" id="ARBA00022915"/>
    </source>
</evidence>
<dbReference type="NCBIfam" id="TIGR01910">
    <property type="entry name" value="DapE-ArgE"/>
    <property type="match status" value="1"/>
</dbReference>
<comment type="caution">
    <text evidence="16">The sequence shown here is derived from an EMBL/GenBank/DDBJ whole genome shotgun (WGS) entry which is preliminary data.</text>
</comment>
<comment type="catalytic activity">
    <reaction evidence="14">
        <text>N-succinyl-(2S,6S)-2,6-diaminopimelate + H2O = (2S,6S)-2,6-diaminopimelate + succinate</text>
        <dbReference type="Rhea" id="RHEA:22608"/>
        <dbReference type="ChEBI" id="CHEBI:15377"/>
        <dbReference type="ChEBI" id="CHEBI:30031"/>
        <dbReference type="ChEBI" id="CHEBI:57609"/>
        <dbReference type="ChEBI" id="CHEBI:58087"/>
        <dbReference type="EC" id="3.5.1.18"/>
    </reaction>
</comment>
<dbReference type="InterPro" id="IPR001261">
    <property type="entry name" value="ArgE/DapE_CS"/>
</dbReference>
<dbReference type="Proteomes" id="UP000051236">
    <property type="component" value="Unassembled WGS sequence"/>
</dbReference>
<evidence type="ECO:0000256" key="1">
    <source>
        <dbReference type="ARBA" id="ARBA00001941"/>
    </source>
</evidence>
<dbReference type="PROSITE" id="PS00759">
    <property type="entry name" value="ARGE_DAPE_CPG2_2"/>
    <property type="match status" value="1"/>
</dbReference>
<dbReference type="GO" id="GO:0019877">
    <property type="term" value="P:diaminopimelate biosynthetic process"/>
    <property type="evidence" value="ECO:0007669"/>
    <property type="project" value="UniProtKB-KW"/>
</dbReference>
<dbReference type="NCBIfam" id="NF006365">
    <property type="entry name" value="PRK08588.1"/>
    <property type="match status" value="1"/>
</dbReference>
<dbReference type="InterPro" id="IPR002933">
    <property type="entry name" value="Peptidase_M20"/>
</dbReference>
<gene>
    <name evidence="16" type="ORF">FC83_GL000958</name>
</gene>
<dbReference type="CDD" id="cd08659">
    <property type="entry name" value="M20_ArgE_DapE-like"/>
    <property type="match status" value="1"/>
</dbReference>
<dbReference type="GO" id="GO:0046872">
    <property type="term" value="F:metal ion binding"/>
    <property type="evidence" value="ECO:0007669"/>
    <property type="project" value="UniProtKB-KW"/>
</dbReference>
<evidence type="ECO:0000256" key="13">
    <source>
        <dbReference type="ARBA" id="ARBA00023285"/>
    </source>
</evidence>
<keyword evidence="11" id="KW-0220">Diaminopimelate biosynthesis</keyword>
<reference evidence="16 17" key="1">
    <citation type="journal article" date="2015" name="Genome Announc.">
        <title>Expanding the biotechnology potential of lactobacilli through comparative genomics of 213 strains and associated genera.</title>
        <authorList>
            <person name="Sun Z."/>
            <person name="Harris H.M."/>
            <person name="McCann A."/>
            <person name="Guo C."/>
            <person name="Argimon S."/>
            <person name="Zhang W."/>
            <person name="Yang X."/>
            <person name="Jeffery I.B."/>
            <person name="Cooney J.C."/>
            <person name="Kagawa T.F."/>
            <person name="Liu W."/>
            <person name="Song Y."/>
            <person name="Salvetti E."/>
            <person name="Wrobel A."/>
            <person name="Rasinkangas P."/>
            <person name="Parkhill J."/>
            <person name="Rea M.C."/>
            <person name="O'Sullivan O."/>
            <person name="Ritari J."/>
            <person name="Douillard F.P."/>
            <person name="Paul Ross R."/>
            <person name="Yang R."/>
            <person name="Briner A.E."/>
            <person name="Felis G.E."/>
            <person name="de Vos W.M."/>
            <person name="Barrangou R."/>
            <person name="Klaenhammer T.R."/>
            <person name="Caufield P.W."/>
            <person name="Cui Y."/>
            <person name="Zhang H."/>
            <person name="O'Toole P.W."/>
        </authorList>
    </citation>
    <scope>NUCLEOTIDE SEQUENCE [LARGE SCALE GENOMIC DNA]</scope>
    <source>
        <strain evidence="16 17">DSM 18527</strain>
    </source>
</reference>
<keyword evidence="12" id="KW-0457">Lysine biosynthesis</keyword>
<dbReference type="Gene3D" id="3.30.70.360">
    <property type="match status" value="1"/>
</dbReference>
<keyword evidence="8" id="KW-0479">Metal-binding</keyword>
<dbReference type="EMBL" id="AZGA01000014">
    <property type="protein sequence ID" value="KRM35560.1"/>
    <property type="molecule type" value="Genomic_DNA"/>
</dbReference>
<keyword evidence="10" id="KW-0862">Zinc</keyword>